<comment type="caution">
    <text evidence="2">The sequence shown here is derived from an EMBL/GenBank/DDBJ whole genome shotgun (WGS) entry which is preliminary data.</text>
</comment>
<dbReference type="AlphaFoldDB" id="A0A9Q3BCU0"/>
<proteinExistence type="predicted"/>
<keyword evidence="3" id="KW-1185">Reference proteome</keyword>
<name>A0A9Q3BCU0_9BASI</name>
<gene>
    <name evidence="2" type="ORF">O181_002622</name>
</gene>
<sequence>MFKRYADKSRASQPALNSGDIVWLSSNKIKSKRPTRELSERWLGPFPILKKFSIYSYHLKLPSQLKYFHPVIHISLLEPFKTSTMPNQHQKPPPPILIEEEEWKVSKILDFEIKREK</sequence>
<evidence type="ECO:0000259" key="1">
    <source>
        <dbReference type="Pfam" id="PF24626"/>
    </source>
</evidence>
<dbReference type="EMBL" id="AVOT02000445">
    <property type="protein sequence ID" value="MBW0462907.1"/>
    <property type="molecule type" value="Genomic_DNA"/>
</dbReference>
<reference evidence="2" key="1">
    <citation type="submission" date="2021-03" db="EMBL/GenBank/DDBJ databases">
        <title>Draft genome sequence of rust myrtle Austropuccinia psidii MF-1, a brazilian biotype.</title>
        <authorList>
            <person name="Quecine M.C."/>
            <person name="Pachon D.M.R."/>
            <person name="Bonatelli M.L."/>
            <person name="Correr F.H."/>
            <person name="Franceschini L.M."/>
            <person name="Leite T.F."/>
            <person name="Margarido G.R.A."/>
            <person name="Almeida C.A."/>
            <person name="Ferrarezi J.A."/>
            <person name="Labate C.A."/>
        </authorList>
    </citation>
    <scope>NUCLEOTIDE SEQUENCE</scope>
    <source>
        <strain evidence="2">MF-1</strain>
    </source>
</reference>
<organism evidence="2 3">
    <name type="scientific">Austropuccinia psidii MF-1</name>
    <dbReference type="NCBI Taxonomy" id="1389203"/>
    <lineage>
        <taxon>Eukaryota</taxon>
        <taxon>Fungi</taxon>
        <taxon>Dikarya</taxon>
        <taxon>Basidiomycota</taxon>
        <taxon>Pucciniomycotina</taxon>
        <taxon>Pucciniomycetes</taxon>
        <taxon>Pucciniales</taxon>
        <taxon>Sphaerophragmiaceae</taxon>
        <taxon>Austropuccinia</taxon>
    </lineage>
</organism>
<protein>
    <recommendedName>
        <fullName evidence="1">Tf2-1-like SH3-like domain-containing protein</fullName>
    </recommendedName>
</protein>
<feature type="domain" description="Tf2-1-like SH3-like" evidence="1">
    <location>
        <begin position="19"/>
        <end position="80"/>
    </location>
</feature>
<dbReference type="InterPro" id="IPR056924">
    <property type="entry name" value="SH3_Tf2-1"/>
</dbReference>
<dbReference type="Pfam" id="PF24626">
    <property type="entry name" value="SH3_Tf2-1"/>
    <property type="match status" value="1"/>
</dbReference>
<evidence type="ECO:0000313" key="3">
    <source>
        <dbReference type="Proteomes" id="UP000765509"/>
    </source>
</evidence>
<dbReference type="Proteomes" id="UP000765509">
    <property type="component" value="Unassembled WGS sequence"/>
</dbReference>
<dbReference type="OrthoDB" id="5101518at2759"/>
<accession>A0A9Q3BCU0</accession>
<evidence type="ECO:0000313" key="2">
    <source>
        <dbReference type="EMBL" id="MBW0462907.1"/>
    </source>
</evidence>